<evidence type="ECO:0000313" key="2">
    <source>
        <dbReference type="Proteomes" id="UP000649617"/>
    </source>
</evidence>
<keyword evidence="2" id="KW-1185">Reference proteome</keyword>
<sequence>LLGRSEQFVAKWWQKDEREVPRPWGVHEYMSKELGSKTATSQATLSENSEVTTAAWWRDIEVRRKYHVDPDVYDELLNNTEWKSSAARTRDFSTGASHVKYDKEGKMKVQGNQSARYAKGSSPAFDKLLQKFFSEYGIAERTSGIGLNWYPDGDSVLGSHRHDCWTALFSFGYERILTIDKTPLLLQDCDLVIFGTQRHGVPKMPEIKGGRITVPIFFYPTHMQMKKQWQTLTDPEDPRRSNELAKLLRECFLDRSSGGISYVLVEKEDSCRKIVKVMAAGTRGRAVMQLAGDVIYNFFTGYYQEAVPTSTEREAIRQKNQLDVIKLVLEHVVGPGDFFSSDERWEFAAEAYAAWGACKGCLAAKQQGITQGVPFAQYNHDEIDHVYVTNGPFRDIAHAIVNHQQMLDKPFFDSVLERLEQYHTASKVAGNEYGPDEYKAMAIELATVAALCSGIRAFFAASGLPCPELPEKPRVCQPAQFKSVSNYAVGPLNTNMAIAWGPYLNASQLREDVAGRSDFDKTTWMFATADDAAPTSKASASPLTCMDFLRLANVMYFPVEDATRFFKVPGEDRHLTRGQLEIAAAVYTRTKSCGY</sequence>
<dbReference type="SUPFAM" id="SSF51197">
    <property type="entry name" value="Clavaminate synthase-like"/>
    <property type="match status" value="1"/>
</dbReference>
<dbReference type="Proteomes" id="UP000649617">
    <property type="component" value="Unassembled WGS sequence"/>
</dbReference>
<organism evidence="1 2">
    <name type="scientific">Symbiodinium pilosum</name>
    <name type="common">Dinoflagellate</name>
    <dbReference type="NCBI Taxonomy" id="2952"/>
    <lineage>
        <taxon>Eukaryota</taxon>
        <taxon>Sar</taxon>
        <taxon>Alveolata</taxon>
        <taxon>Dinophyceae</taxon>
        <taxon>Suessiales</taxon>
        <taxon>Symbiodiniaceae</taxon>
        <taxon>Symbiodinium</taxon>
    </lineage>
</organism>
<reference evidence="1" key="1">
    <citation type="submission" date="2021-02" db="EMBL/GenBank/DDBJ databases">
        <authorList>
            <person name="Dougan E. K."/>
            <person name="Rhodes N."/>
            <person name="Thang M."/>
            <person name="Chan C."/>
        </authorList>
    </citation>
    <scope>NUCLEOTIDE SEQUENCE</scope>
</reference>
<gene>
    <name evidence="1" type="ORF">SPIL2461_LOCUS12670</name>
</gene>
<dbReference type="AlphaFoldDB" id="A0A812SQD5"/>
<evidence type="ECO:0000313" key="1">
    <source>
        <dbReference type="EMBL" id="CAE7491496.1"/>
    </source>
</evidence>
<protein>
    <submittedName>
        <fullName evidence="1">Uncharacterized protein</fullName>
    </submittedName>
</protein>
<accession>A0A812SQD5</accession>
<dbReference type="EMBL" id="CAJNIZ010026391">
    <property type="protein sequence ID" value="CAE7491496.1"/>
    <property type="molecule type" value="Genomic_DNA"/>
</dbReference>
<name>A0A812SQD5_SYMPI</name>
<comment type="caution">
    <text evidence="1">The sequence shown here is derived from an EMBL/GenBank/DDBJ whole genome shotgun (WGS) entry which is preliminary data.</text>
</comment>
<feature type="non-terminal residue" evidence="1">
    <location>
        <position position="1"/>
    </location>
</feature>
<proteinExistence type="predicted"/>
<dbReference type="OrthoDB" id="407954at2759"/>